<comment type="caution">
    <text evidence="1">The sequence shown here is derived from an EMBL/GenBank/DDBJ whole genome shotgun (WGS) entry which is preliminary data.</text>
</comment>
<name>A0ABR2ZJK4_9AGAR</name>
<dbReference type="SUPFAM" id="SSF52047">
    <property type="entry name" value="RNI-like"/>
    <property type="match status" value="1"/>
</dbReference>
<proteinExistence type="predicted"/>
<evidence type="ECO:0000313" key="2">
    <source>
        <dbReference type="Proteomes" id="UP001437256"/>
    </source>
</evidence>
<accession>A0ABR2ZJK4</accession>
<dbReference type="InterPro" id="IPR032675">
    <property type="entry name" value="LRR_dom_sf"/>
</dbReference>
<evidence type="ECO:0008006" key="3">
    <source>
        <dbReference type="Google" id="ProtNLM"/>
    </source>
</evidence>
<dbReference type="Proteomes" id="UP001437256">
    <property type="component" value="Unassembled WGS sequence"/>
</dbReference>
<dbReference type="EMBL" id="JBBXMP010000137">
    <property type="protein sequence ID" value="KAL0061384.1"/>
    <property type="molecule type" value="Genomic_DNA"/>
</dbReference>
<sequence length="447" mass="49798">MSPASKGAFEKILDILPQCRLLDIKLDHRFISAALSSPPATGWTTLPHLTTLALRLADPGPQIVNTTRWFWEAIRTGSPNLKHVTTNELHIQQAGFTIFPYAQLTSLEVLRLAETQSRNLRNLLPSCSSLETLKVGYYDPPEGPGTGLLSFVVPTLQELDVTVMQFPDQLVPLFREFTFPHLCALKVSLRASTVSPEPISWVSKRADWNPRFLDQLKESVGVLENLSFNLDNPRIPDGVLPVLPIIRVTTGVKRLYLHLGLGSKPSCYGAMVLNMLEDFNLRTDLDPQSPEGRERRSLVPQLEKLLIRDEWMQGPGDSEVRLVLDVVESRMKGVGSGTLEVFEMIYRPSPPEPVSITSSCRPYHSDFDSPEDERIREIRERGVTCTIEPADPTATPDETIFRSMGIEQNSSTSGFIELESDSDGSSYDGFSYDGGFVLGDSGDDFFK</sequence>
<organism evidence="1 2">
    <name type="scientific">Marasmius tenuissimus</name>
    <dbReference type="NCBI Taxonomy" id="585030"/>
    <lineage>
        <taxon>Eukaryota</taxon>
        <taxon>Fungi</taxon>
        <taxon>Dikarya</taxon>
        <taxon>Basidiomycota</taxon>
        <taxon>Agaricomycotina</taxon>
        <taxon>Agaricomycetes</taxon>
        <taxon>Agaricomycetidae</taxon>
        <taxon>Agaricales</taxon>
        <taxon>Marasmiineae</taxon>
        <taxon>Marasmiaceae</taxon>
        <taxon>Marasmius</taxon>
    </lineage>
</organism>
<evidence type="ECO:0000313" key="1">
    <source>
        <dbReference type="EMBL" id="KAL0061384.1"/>
    </source>
</evidence>
<reference evidence="1 2" key="1">
    <citation type="submission" date="2024-05" db="EMBL/GenBank/DDBJ databases">
        <title>A draft genome resource for the thread blight pathogen Marasmius tenuissimus strain MS-2.</title>
        <authorList>
            <person name="Yulfo-Soto G.E."/>
            <person name="Baruah I.K."/>
            <person name="Amoako-Attah I."/>
            <person name="Bukari Y."/>
            <person name="Meinhardt L.W."/>
            <person name="Bailey B.A."/>
            <person name="Cohen S.P."/>
        </authorList>
    </citation>
    <scope>NUCLEOTIDE SEQUENCE [LARGE SCALE GENOMIC DNA]</scope>
    <source>
        <strain evidence="1 2">MS-2</strain>
    </source>
</reference>
<gene>
    <name evidence="1" type="ORF">AAF712_011784</name>
</gene>
<keyword evidence="2" id="KW-1185">Reference proteome</keyword>
<protein>
    <recommendedName>
        <fullName evidence="3">F-box domain-containing protein</fullName>
    </recommendedName>
</protein>
<dbReference type="Gene3D" id="3.80.10.10">
    <property type="entry name" value="Ribonuclease Inhibitor"/>
    <property type="match status" value="1"/>
</dbReference>